<protein>
    <recommendedName>
        <fullName evidence="2">Thioredoxin domain-containing protein</fullName>
    </recommendedName>
</protein>
<dbReference type="GO" id="GO:0006457">
    <property type="term" value="P:protein folding"/>
    <property type="evidence" value="ECO:0007669"/>
    <property type="project" value="TreeGrafter"/>
</dbReference>
<dbReference type="InterPro" id="IPR013766">
    <property type="entry name" value="Thioredoxin_domain"/>
</dbReference>
<dbReference type="EMBL" id="JABSTU010004795">
    <property type="protein sequence ID" value="KAH7955268.1"/>
    <property type="molecule type" value="Genomic_DNA"/>
</dbReference>
<dbReference type="Gene3D" id="3.40.30.10">
    <property type="entry name" value="Glutaredoxin"/>
    <property type="match status" value="2"/>
</dbReference>
<dbReference type="PROSITE" id="PS51352">
    <property type="entry name" value="THIOREDOXIN_2"/>
    <property type="match status" value="1"/>
</dbReference>
<evidence type="ECO:0000256" key="1">
    <source>
        <dbReference type="ARBA" id="ARBA00006347"/>
    </source>
</evidence>
<dbReference type="PANTHER" id="PTHR18929:SF240">
    <property type="entry name" value="PROTEIN DISULFIDE-ISOMERASE"/>
    <property type="match status" value="1"/>
</dbReference>
<accession>A0A9J6CXV4</accession>
<evidence type="ECO:0000313" key="4">
    <source>
        <dbReference type="Proteomes" id="UP000821866"/>
    </source>
</evidence>
<dbReference type="GO" id="GO:0003756">
    <property type="term" value="F:protein disulfide isomerase activity"/>
    <property type="evidence" value="ECO:0007669"/>
    <property type="project" value="TreeGrafter"/>
</dbReference>
<organism evidence="3 4">
    <name type="scientific">Rhipicephalus microplus</name>
    <name type="common">Cattle tick</name>
    <name type="synonym">Boophilus microplus</name>
    <dbReference type="NCBI Taxonomy" id="6941"/>
    <lineage>
        <taxon>Eukaryota</taxon>
        <taxon>Metazoa</taxon>
        <taxon>Ecdysozoa</taxon>
        <taxon>Arthropoda</taxon>
        <taxon>Chelicerata</taxon>
        <taxon>Arachnida</taxon>
        <taxon>Acari</taxon>
        <taxon>Parasitiformes</taxon>
        <taxon>Ixodida</taxon>
        <taxon>Ixodoidea</taxon>
        <taxon>Ixodidae</taxon>
        <taxon>Rhipicephalinae</taxon>
        <taxon>Rhipicephalus</taxon>
        <taxon>Boophilus</taxon>
    </lineage>
</organism>
<comment type="caution">
    <text evidence="3">The sequence shown here is derived from an EMBL/GenBank/DDBJ whole genome shotgun (WGS) entry which is preliminary data.</text>
</comment>
<dbReference type="Pfam" id="PF13848">
    <property type="entry name" value="Thioredoxin_6"/>
    <property type="match status" value="1"/>
</dbReference>
<dbReference type="VEuPathDB" id="VectorBase:LOC119185854"/>
<dbReference type="CDD" id="cd02982">
    <property type="entry name" value="PDI_b'_family"/>
    <property type="match status" value="1"/>
</dbReference>
<dbReference type="PANTHER" id="PTHR18929">
    <property type="entry name" value="PROTEIN DISULFIDE ISOMERASE"/>
    <property type="match status" value="1"/>
</dbReference>
<comment type="similarity">
    <text evidence="1">Belongs to the protein disulfide isomerase family.</text>
</comment>
<dbReference type="AlphaFoldDB" id="A0A9J6CXV4"/>
<dbReference type="Pfam" id="PF00085">
    <property type="entry name" value="Thioredoxin"/>
    <property type="match status" value="1"/>
</dbReference>
<evidence type="ECO:0000313" key="3">
    <source>
        <dbReference type="EMBL" id="KAH7955268.1"/>
    </source>
</evidence>
<dbReference type="GO" id="GO:0005783">
    <property type="term" value="C:endoplasmic reticulum"/>
    <property type="evidence" value="ECO:0007669"/>
    <property type="project" value="TreeGrafter"/>
</dbReference>
<reference evidence="3" key="1">
    <citation type="journal article" date="2020" name="Cell">
        <title>Large-Scale Comparative Analyses of Tick Genomes Elucidate Their Genetic Diversity and Vector Capacities.</title>
        <authorList>
            <consortium name="Tick Genome and Microbiome Consortium (TIGMIC)"/>
            <person name="Jia N."/>
            <person name="Wang J."/>
            <person name="Shi W."/>
            <person name="Du L."/>
            <person name="Sun Y."/>
            <person name="Zhan W."/>
            <person name="Jiang J.F."/>
            <person name="Wang Q."/>
            <person name="Zhang B."/>
            <person name="Ji P."/>
            <person name="Bell-Sakyi L."/>
            <person name="Cui X.M."/>
            <person name="Yuan T.T."/>
            <person name="Jiang B.G."/>
            <person name="Yang W.F."/>
            <person name="Lam T.T."/>
            <person name="Chang Q.C."/>
            <person name="Ding S.J."/>
            <person name="Wang X.J."/>
            <person name="Zhu J.G."/>
            <person name="Ruan X.D."/>
            <person name="Zhao L."/>
            <person name="Wei J.T."/>
            <person name="Ye R.Z."/>
            <person name="Que T.C."/>
            <person name="Du C.H."/>
            <person name="Zhou Y.H."/>
            <person name="Cheng J.X."/>
            <person name="Dai P.F."/>
            <person name="Guo W.B."/>
            <person name="Han X.H."/>
            <person name="Huang E.J."/>
            <person name="Li L.F."/>
            <person name="Wei W."/>
            <person name="Gao Y.C."/>
            <person name="Liu J.Z."/>
            <person name="Shao H.Z."/>
            <person name="Wang X."/>
            <person name="Wang C.C."/>
            <person name="Yang T.C."/>
            <person name="Huo Q.B."/>
            <person name="Li W."/>
            <person name="Chen H.Y."/>
            <person name="Chen S.E."/>
            <person name="Zhou L.G."/>
            <person name="Ni X.B."/>
            <person name="Tian J.H."/>
            <person name="Sheng Y."/>
            <person name="Liu T."/>
            <person name="Pan Y.S."/>
            <person name="Xia L.Y."/>
            <person name="Li J."/>
            <person name="Zhao F."/>
            <person name="Cao W.C."/>
        </authorList>
    </citation>
    <scope>NUCLEOTIDE SEQUENCE</scope>
    <source>
        <strain evidence="3">Rmic-2018</strain>
    </source>
</reference>
<feature type="domain" description="Thioredoxin" evidence="2">
    <location>
        <begin position="148"/>
        <end position="304"/>
    </location>
</feature>
<gene>
    <name evidence="3" type="ORF">HPB51_028130</name>
</gene>
<keyword evidence="4" id="KW-1185">Reference proteome</keyword>
<reference evidence="3" key="2">
    <citation type="submission" date="2021-09" db="EMBL/GenBank/DDBJ databases">
        <authorList>
            <person name="Jia N."/>
            <person name="Wang J."/>
            <person name="Shi W."/>
            <person name="Du L."/>
            <person name="Sun Y."/>
            <person name="Zhan W."/>
            <person name="Jiang J."/>
            <person name="Wang Q."/>
            <person name="Zhang B."/>
            <person name="Ji P."/>
            <person name="Sakyi L.B."/>
            <person name="Cui X."/>
            <person name="Yuan T."/>
            <person name="Jiang B."/>
            <person name="Yang W."/>
            <person name="Lam T.T.-Y."/>
            <person name="Chang Q."/>
            <person name="Ding S."/>
            <person name="Wang X."/>
            <person name="Zhu J."/>
            <person name="Ruan X."/>
            <person name="Zhao L."/>
            <person name="Wei J."/>
            <person name="Que T."/>
            <person name="Du C."/>
            <person name="Cheng J."/>
            <person name="Dai P."/>
            <person name="Han X."/>
            <person name="Huang E."/>
            <person name="Gao Y."/>
            <person name="Liu J."/>
            <person name="Shao H."/>
            <person name="Ye R."/>
            <person name="Li L."/>
            <person name="Wei W."/>
            <person name="Wang X."/>
            <person name="Wang C."/>
            <person name="Huo Q."/>
            <person name="Li W."/>
            <person name="Guo W."/>
            <person name="Chen H."/>
            <person name="Chen S."/>
            <person name="Zhou L."/>
            <person name="Zhou L."/>
            <person name="Ni X."/>
            <person name="Tian J."/>
            <person name="Zhou Y."/>
            <person name="Sheng Y."/>
            <person name="Liu T."/>
            <person name="Pan Y."/>
            <person name="Xia L."/>
            <person name="Li J."/>
            <person name="Zhao F."/>
            <person name="Cao W."/>
        </authorList>
    </citation>
    <scope>NUCLEOTIDE SEQUENCE</scope>
    <source>
        <strain evidence="3">Rmic-2018</strain>
        <tissue evidence="3">Larvae</tissue>
    </source>
</reference>
<dbReference type="Proteomes" id="UP000821866">
    <property type="component" value="Unassembled WGS sequence"/>
</dbReference>
<proteinExistence type="inferred from homology"/>
<name>A0A9J6CXV4_RHIMP</name>
<dbReference type="GO" id="GO:0034976">
    <property type="term" value="P:response to endoplasmic reticulum stress"/>
    <property type="evidence" value="ECO:0007669"/>
    <property type="project" value="TreeGrafter"/>
</dbReference>
<dbReference type="SUPFAM" id="SSF52833">
    <property type="entry name" value="Thioredoxin-like"/>
    <property type="match status" value="2"/>
</dbReference>
<sequence>MTRMKQLMFSEIALGTMTKRNDDERLTGERQALASPGKLERVSPIHDDVLLQRFLPVYSNINDLLSGPIRQFSLLFYSRNSADMTEALKNFRKAAAFFRHQVVFVTINVDKEHFELILMYFHIWQGNVPALRFAEHDGVGSVTPFMPKADSLKTEDIKTFVEGVLNGSIKETPWLADSFNSTIHRAKMVVQKNFDEVVFDKTKDVLVLFYSPWCTLCFHLTLDYDWLANRYNDRADLLIVKMDATISELEHTDIQSFPTLRLYKKQTNEFDAVGRLRALSDSESVAAARTSPTCFPAMCTAEVSNEDNQLCRGSFQDWFSDVCVKNFRRDLRWGIHVLHSQIWLGAIRVLAP</sequence>
<evidence type="ECO:0000259" key="2">
    <source>
        <dbReference type="PROSITE" id="PS51352"/>
    </source>
</evidence>
<dbReference type="InterPro" id="IPR036249">
    <property type="entry name" value="Thioredoxin-like_sf"/>
</dbReference>